<feature type="region of interest" description="Disordered" evidence="1">
    <location>
        <begin position="492"/>
        <end position="574"/>
    </location>
</feature>
<protein>
    <recommendedName>
        <fullName evidence="2">JmjC domain-containing protein</fullName>
    </recommendedName>
</protein>
<dbReference type="SMART" id="SM00558">
    <property type="entry name" value="JmjC"/>
    <property type="match status" value="1"/>
</dbReference>
<evidence type="ECO:0000256" key="1">
    <source>
        <dbReference type="SAM" id="MobiDB-lite"/>
    </source>
</evidence>
<dbReference type="Gene3D" id="2.60.120.650">
    <property type="entry name" value="Cupin"/>
    <property type="match status" value="1"/>
</dbReference>
<feature type="compositionally biased region" description="Basic and acidic residues" evidence="1">
    <location>
        <begin position="556"/>
        <end position="565"/>
    </location>
</feature>
<feature type="domain" description="JmjC" evidence="2">
    <location>
        <begin position="796"/>
        <end position="940"/>
    </location>
</feature>
<feature type="compositionally biased region" description="Acidic residues" evidence="1">
    <location>
        <begin position="38"/>
        <end position="57"/>
    </location>
</feature>
<gene>
    <name evidence="3" type="ORF">BD410DRAFT_845782</name>
</gene>
<keyword evidence="4" id="KW-1185">Reference proteome</keyword>
<organism evidence="3 4">
    <name type="scientific">Rickenella mellea</name>
    <dbReference type="NCBI Taxonomy" id="50990"/>
    <lineage>
        <taxon>Eukaryota</taxon>
        <taxon>Fungi</taxon>
        <taxon>Dikarya</taxon>
        <taxon>Basidiomycota</taxon>
        <taxon>Agaricomycotina</taxon>
        <taxon>Agaricomycetes</taxon>
        <taxon>Hymenochaetales</taxon>
        <taxon>Rickenellaceae</taxon>
        <taxon>Rickenella</taxon>
    </lineage>
</organism>
<dbReference type="SUPFAM" id="SSF51197">
    <property type="entry name" value="Clavaminate synthase-like"/>
    <property type="match status" value="1"/>
</dbReference>
<proteinExistence type="predicted"/>
<dbReference type="Proteomes" id="UP000294933">
    <property type="component" value="Unassembled WGS sequence"/>
</dbReference>
<dbReference type="STRING" id="50990.A0A4Y7PHZ3"/>
<dbReference type="VEuPathDB" id="FungiDB:BD410DRAFT_845782"/>
<dbReference type="EMBL" id="ML170312">
    <property type="protein sequence ID" value="TDL14726.1"/>
    <property type="molecule type" value="Genomic_DNA"/>
</dbReference>
<evidence type="ECO:0000259" key="2">
    <source>
        <dbReference type="SMART" id="SM00558"/>
    </source>
</evidence>
<reference evidence="3 4" key="1">
    <citation type="submission" date="2018-06" db="EMBL/GenBank/DDBJ databases">
        <title>A transcriptomic atlas of mushroom development highlights an independent origin of complex multicellularity.</title>
        <authorList>
            <consortium name="DOE Joint Genome Institute"/>
            <person name="Krizsan K."/>
            <person name="Almasi E."/>
            <person name="Merenyi Z."/>
            <person name="Sahu N."/>
            <person name="Viragh M."/>
            <person name="Koszo T."/>
            <person name="Mondo S."/>
            <person name="Kiss B."/>
            <person name="Balint B."/>
            <person name="Kues U."/>
            <person name="Barry K."/>
            <person name="Hegedus J.C."/>
            <person name="Henrissat B."/>
            <person name="Johnson J."/>
            <person name="Lipzen A."/>
            <person name="Ohm R."/>
            <person name="Nagy I."/>
            <person name="Pangilinan J."/>
            <person name="Yan J."/>
            <person name="Xiong Y."/>
            <person name="Grigoriev I.V."/>
            <person name="Hibbett D.S."/>
            <person name="Nagy L.G."/>
        </authorList>
    </citation>
    <scope>NUCLEOTIDE SEQUENCE [LARGE SCALE GENOMIC DNA]</scope>
    <source>
        <strain evidence="3 4">SZMC22713</strain>
    </source>
</reference>
<name>A0A4Y7PHZ3_9AGAM</name>
<evidence type="ECO:0000313" key="4">
    <source>
        <dbReference type="Proteomes" id="UP000294933"/>
    </source>
</evidence>
<accession>A0A4Y7PHZ3</accession>
<dbReference type="OrthoDB" id="3270451at2759"/>
<feature type="region of interest" description="Disordered" evidence="1">
    <location>
        <begin position="454"/>
        <end position="478"/>
    </location>
</feature>
<dbReference type="AlphaFoldDB" id="A0A4Y7PHZ3"/>
<sequence>MDESESELSSCPPTDDENEKIRVNAKVASIPHSSEISVDLDTEDSPFVYDPEDDDSDSERSSTSSEDWAQTQFPPTIKCMPCLFPPSSIVPNNAVYYTLPSKLCEFLTMPDSFKSESPLHLGTARFLSGIFQHVKILRIDLQGEYFDLVSNGPGPLTRRITQKPGTVEFRKKFPALHHLVLRTFACDRFLWMLHSLYSGSASLTQTQEHLNLQPTVDKRSAGFHALNRDWLSTVTKYCVAFRAHQNARSTDTGTVQPPHETILGNLFNTGCKAAGDGLVYISKAKFCHFAMGLNALSNYLPSYPPISNGNPLVSVLRQMGNIDEASLVGWQDSGLLRVVYHVIAFKAIVLLDLKAIHPTQRDTLSLPMLIEALMYPSALNDPVRLRVELDLLHLGVRMAREGADIFEDAMAVIISGWEAEGYIFTNEDGAANHPLILVPCETIEQWDAAVPPEGREELNTIGNPIPNLSNNSPSIEISAVGDNHDLDAVKEQCEANPSSGKPPSPDSSKVTHTGDPKPTVAGADDGVGIPVDGPMTRSRMAILTGQPTPVPTPEPESAKRYRETRGGTGTRKRRKLTTESAIKGEGDGMVLLQEVTEELKTRRLDKLFKLPKVESISPQLTVRHKYIMSPMYCPKVEKGKLSIPQNDVTLDIIPGLEDDIGLVEKVFKHVAWTREGNPVHTTTNTAWTEETNDDQRLLYKSQCIHIVADGSQISAFPGVTTFNEQHLLNFLELRKPRHVQDLLVQSIHNVEKVADNGETILLEEDLLERQRRMSVLEFLHKRESDEEEVVVNFLDLAVNQISLPGFRAIADGLQLADMIDENYSFTTPWPSAALTWALMASKRAVSRTHMDPSGFGTYIQMILGRKIWFVPYGRVPTDENGWITDETTWRAVFLCPGDVFLMRPGTPHFVVTVEDALAVGGHFYNRQTFSETLRALVLEHKYGANLTNTEHLTSPIILIKLLHEYCSVMVMAHEMWNREDGTAKSFADILTIDEVTRAKLSRSIPEIWRLPKRSEFYCLLLAVKNIEVLVPETTDDINYVWQDTKQFSDDFSFIKKAIERVGIPNDENWDDSIVWLAMIMADIDMDGYLDGHGAMFLD</sequence>
<evidence type="ECO:0000313" key="3">
    <source>
        <dbReference type="EMBL" id="TDL14726.1"/>
    </source>
</evidence>
<feature type="region of interest" description="Disordered" evidence="1">
    <location>
        <begin position="33"/>
        <end position="70"/>
    </location>
</feature>
<feature type="compositionally biased region" description="Low complexity" evidence="1">
    <location>
        <begin position="461"/>
        <end position="478"/>
    </location>
</feature>
<dbReference type="InterPro" id="IPR003347">
    <property type="entry name" value="JmjC_dom"/>
</dbReference>